<dbReference type="GO" id="GO:0032259">
    <property type="term" value="P:methylation"/>
    <property type="evidence" value="ECO:0007669"/>
    <property type="project" value="UniProtKB-KW"/>
</dbReference>
<protein>
    <submittedName>
        <fullName evidence="2">Class I SAM-dependent methyltransferase</fullName>
    </submittedName>
</protein>
<dbReference type="PANTHER" id="PTHR43591:SF24">
    <property type="entry name" value="2-METHOXY-6-POLYPRENYL-1,4-BENZOQUINOL METHYLASE, MITOCHONDRIAL"/>
    <property type="match status" value="1"/>
</dbReference>
<dbReference type="AlphaFoldDB" id="A0A3N0GIY0"/>
<name>A0A3N0GIY0_9ACTN</name>
<keyword evidence="2" id="KW-0808">Transferase</keyword>
<dbReference type="GO" id="GO:0008757">
    <property type="term" value="F:S-adenosylmethionine-dependent methyltransferase activity"/>
    <property type="evidence" value="ECO:0007669"/>
    <property type="project" value="InterPro"/>
</dbReference>
<dbReference type="Pfam" id="PF08241">
    <property type="entry name" value="Methyltransf_11"/>
    <property type="match status" value="1"/>
</dbReference>
<comment type="caution">
    <text evidence="2">The sequence shown here is derived from an EMBL/GenBank/DDBJ whole genome shotgun (WGS) entry which is preliminary data.</text>
</comment>
<feature type="domain" description="Methyltransferase type 11" evidence="1">
    <location>
        <begin position="58"/>
        <end position="154"/>
    </location>
</feature>
<accession>A0A3N0GIY0</accession>
<dbReference type="EMBL" id="RJSF01000046">
    <property type="protein sequence ID" value="RNM12078.1"/>
    <property type="molecule type" value="Genomic_DNA"/>
</dbReference>
<organism evidence="2 3">
    <name type="scientific">Nocardioides pocheonensis</name>
    <dbReference type="NCBI Taxonomy" id="661485"/>
    <lineage>
        <taxon>Bacteria</taxon>
        <taxon>Bacillati</taxon>
        <taxon>Actinomycetota</taxon>
        <taxon>Actinomycetes</taxon>
        <taxon>Propionibacteriales</taxon>
        <taxon>Nocardioidaceae</taxon>
        <taxon>Nocardioides</taxon>
    </lineage>
</organism>
<proteinExistence type="predicted"/>
<dbReference type="PANTHER" id="PTHR43591">
    <property type="entry name" value="METHYLTRANSFERASE"/>
    <property type="match status" value="1"/>
</dbReference>
<dbReference type="Gene3D" id="3.40.50.150">
    <property type="entry name" value="Vaccinia Virus protein VP39"/>
    <property type="match status" value="1"/>
</dbReference>
<evidence type="ECO:0000313" key="3">
    <source>
        <dbReference type="Proteomes" id="UP000279994"/>
    </source>
</evidence>
<keyword evidence="3" id="KW-1185">Reference proteome</keyword>
<gene>
    <name evidence="2" type="ORF">EFL26_19880</name>
</gene>
<dbReference type="OrthoDB" id="9795634at2"/>
<dbReference type="InterPro" id="IPR029063">
    <property type="entry name" value="SAM-dependent_MTases_sf"/>
</dbReference>
<sequence>MMMVGVNLMATLTADEVRALDPYAFLAVLGKRVIHPGGRASTDRLLDWADVQPGERVLDVGCGVGTTAIRLAQECGAEVVAADIAPLMRERAAANVSGSKVASRVSVEEADILALPYPDNSFDVVVAEAVTMFVNRKQAAAELARVCRPGGRVLATEFFWLRPPTEEARQIFLGEVCPGLRFDSVEEWVEIYGGAGLTNLRTESGPFEMMTARGFLADEGKHAASVVARGMSRPAYFRKMMWLMPRMARAVPYLGYVLVMAGKPE</sequence>
<keyword evidence="2" id="KW-0489">Methyltransferase</keyword>
<dbReference type="InterPro" id="IPR013216">
    <property type="entry name" value="Methyltransf_11"/>
</dbReference>
<reference evidence="2 3" key="1">
    <citation type="submission" date="2018-11" db="EMBL/GenBank/DDBJ databases">
        <authorList>
            <person name="Li F."/>
        </authorList>
    </citation>
    <scope>NUCLEOTIDE SEQUENCE [LARGE SCALE GENOMIC DNA]</scope>
    <source>
        <strain evidence="2 3">Gsoil 818</strain>
    </source>
</reference>
<evidence type="ECO:0000259" key="1">
    <source>
        <dbReference type="Pfam" id="PF08241"/>
    </source>
</evidence>
<dbReference type="Proteomes" id="UP000279994">
    <property type="component" value="Unassembled WGS sequence"/>
</dbReference>
<dbReference type="SUPFAM" id="SSF53335">
    <property type="entry name" value="S-adenosyl-L-methionine-dependent methyltransferases"/>
    <property type="match status" value="1"/>
</dbReference>
<dbReference type="CDD" id="cd02440">
    <property type="entry name" value="AdoMet_MTases"/>
    <property type="match status" value="1"/>
</dbReference>
<evidence type="ECO:0000313" key="2">
    <source>
        <dbReference type="EMBL" id="RNM12078.1"/>
    </source>
</evidence>